<dbReference type="PANTHER" id="PTHR21581:SF33">
    <property type="entry name" value="D-ALANYL-D-ALANINE CARBOXYPEPTIDASE DACB"/>
    <property type="match status" value="1"/>
</dbReference>
<dbReference type="InterPro" id="IPR012338">
    <property type="entry name" value="Beta-lactam/transpept-like"/>
</dbReference>
<evidence type="ECO:0000259" key="3">
    <source>
        <dbReference type="Pfam" id="PF00768"/>
    </source>
</evidence>
<gene>
    <name evidence="4" type="ORF">SDC9_123928</name>
</gene>
<dbReference type="SUPFAM" id="SSF56601">
    <property type="entry name" value="beta-lactamase/transpeptidase-like"/>
    <property type="match status" value="1"/>
</dbReference>
<dbReference type="PANTHER" id="PTHR21581">
    <property type="entry name" value="D-ALANYL-D-ALANINE CARBOXYPEPTIDASE"/>
    <property type="match status" value="1"/>
</dbReference>
<organism evidence="4">
    <name type="scientific">bioreactor metagenome</name>
    <dbReference type="NCBI Taxonomy" id="1076179"/>
    <lineage>
        <taxon>unclassified sequences</taxon>
        <taxon>metagenomes</taxon>
        <taxon>ecological metagenomes</taxon>
    </lineage>
</organism>
<protein>
    <recommendedName>
        <fullName evidence="3">Peptidase S11 D-alanyl-D-alanine carboxypeptidase A N-terminal domain-containing protein</fullName>
    </recommendedName>
</protein>
<feature type="domain" description="Peptidase S11 D-alanyl-D-alanine carboxypeptidase A N-terminal" evidence="3">
    <location>
        <begin position="6"/>
        <end position="192"/>
    </location>
</feature>
<name>A0A645CJ02_9ZZZZ</name>
<dbReference type="Gene3D" id="3.40.710.10">
    <property type="entry name" value="DD-peptidase/beta-lactamase superfamily"/>
    <property type="match status" value="1"/>
</dbReference>
<sequence>MLALKNAEMADVITMSSDAVFSIDRDSSHVALDVDEQITLEQAMYALSIESANDAANGIAELVGGSMENFVAMMNVAVKEIGAENTQFANAHGLFEEDHYTTAYDMAKITAEAIKVPGFTDVFSATYFEIPPTNKQPDTRYFGNRNKLLNGEMPYEGIIMSKTGWTSESQHTLVTAAKRGETTLIVVVMKSSTSNDKWDDTVQLLDYGFSQFYRTEISISQLASQLDLGTKSEISEPNMVSLLLPSGKNLSDLAVHLDGSASQAVESAITVPLCLQSNDSTGSEDDLLETQVTISPIAASEQGTSESDEGNDVSTEAAKNHAFPIILIIPLIVFVVATIIGILRLRANHLRRKRRRRKRNRQTKSYRNADQWKW</sequence>
<feature type="region of interest" description="Disordered" evidence="1">
    <location>
        <begin position="353"/>
        <end position="374"/>
    </location>
</feature>
<dbReference type="EMBL" id="VSSQ01027600">
    <property type="protein sequence ID" value="MPM76929.1"/>
    <property type="molecule type" value="Genomic_DNA"/>
</dbReference>
<proteinExistence type="predicted"/>
<comment type="caution">
    <text evidence="4">The sequence shown here is derived from an EMBL/GenBank/DDBJ whole genome shotgun (WGS) entry which is preliminary data.</text>
</comment>
<dbReference type="Pfam" id="PF00768">
    <property type="entry name" value="Peptidase_S11"/>
    <property type="match status" value="1"/>
</dbReference>
<evidence type="ECO:0000313" key="4">
    <source>
        <dbReference type="EMBL" id="MPM76929.1"/>
    </source>
</evidence>
<dbReference type="GO" id="GO:0009002">
    <property type="term" value="F:serine-type D-Ala-D-Ala carboxypeptidase activity"/>
    <property type="evidence" value="ECO:0007669"/>
    <property type="project" value="InterPro"/>
</dbReference>
<feature type="compositionally biased region" description="Basic residues" evidence="1">
    <location>
        <begin position="353"/>
        <end position="364"/>
    </location>
</feature>
<reference evidence="4" key="1">
    <citation type="submission" date="2019-08" db="EMBL/GenBank/DDBJ databases">
        <authorList>
            <person name="Kucharzyk K."/>
            <person name="Murdoch R.W."/>
            <person name="Higgins S."/>
            <person name="Loffler F."/>
        </authorList>
    </citation>
    <scope>NUCLEOTIDE SEQUENCE</scope>
</reference>
<evidence type="ECO:0000256" key="2">
    <source>
        <dbReference type="SAM" id="Phobius"/>
    </source>
</evidence>
<dbReference type="GO" id="GO:0006508">
    <property type="term" value="P:proteolysis"/>
    <property type="evidence" value="ECO:0007669"/>
    <property type="project" value="InterPro"/>
</dbReference>
<dbReference type="AlphaFoldDB" id="A0A645CJ02"/>
<dbReference type="InterPro" id="IPR001967">
    <property type="entry name" value="Peptidase_S11_N"/>
</dbReference>
<feature type="transmembrane region" description="Helical" evidence="2">
    <location>
        <begin position="322"/>
        <end position="347"/>
    </location>
</feature>
<keyword evidence="2" id="KW-0472">Membrane</keyword>
<accession>A0A645CJ02</accession>
<keyword evidence="2" id="KW-1133">Transmembrane helix</keyword>
<evidence type="ECO:0000256" key="1">
    <source>
        <dbReference type="SAM" id="MobiDB-lite"/>
    </source>
</evidence>
<keyword evidence="2" id="KW-0812">Transmembrane</keyword>